<evidence type="ECO:0000256" key="1">
    <source>
        <dbReference type="SAM" id="MobiDB-lite"/>
    </source>
</evidence>
<protein>
    <submittedName>
        <fullName evidence="2">Uncharacterized protein</fullName>
    </submittedName>
</protein>
<gene>
    <name evidence="2" type="ORF">BDV98DRAFT_655142</name>
</gene>
<dbReference type="OrthoDB" id="19232at2759"/>
<dbReference type="AlphaFoldDB" id="A0A5C3QLM7"/>
<dbReference type="Proteomes" id="UP000305067">
    <property type="component" value="Unassembled WGS sequence"/>
</dbReference>
<sequence length="337" mass="37420">MAAIINIMPSNRITLPYFHLSFALTDDLSCIPLLRADQPPLQITATLTPSPRIARPLDIHLGKPTSRTLPRPTDRSYNRDQRRTRYTEKNEMSTANRGPRASRPTMSDLKLRRCLENNSRLKDDLARPMVKISEAAGRSETALVWRVSLAVGCGVVWWDGMVDNTFPRAARASASHLVSGTHQLSSLALCRFCKTTKDPLVLPPIVLFLAIFASPSSPQSHSFPPHLIALSPLESWSSLPLCLACSFLAPPRSALTLRTSMQINHCPRSFIRRHHHHVDLCLSEGDDSHGGTAFVLSARYSDLRKASRFQTPRISQGGAHSTGEHLVLPESKDFLLE</sequence>
<feature type="region of interest" description="Disordered" evidence="1">
    <location>
        <begin position="55"/>
        <end position="105"/>
    </location>
</feature>
<keyword evidence="3" id="KW-1185">Reference proteome</keyword>
<feature type="compositionally biased region" description="Basic and acidic residues" evidence="1">
    <location>
        <begin position="72"/>
        <end position="91"/>
    </location>
</feature>
<organism evidence="2 3">
    <name type="scientific">Pterulicium gracile</name>
    <dbReference type="NCBI Taxonomy" id="1884261"/>
    <lineage>
        <taxon>Eukaryota</taxon>
        <taxon>Fungi</taxon>
        <taxon>Dikarya</taxon>
        <taxon>Basidiomycota</taxon>
        <taxon>Agaricomycotina</taxon>
        <taxon>Agaricomycetes</taxon>
        <taxon>Agaricomycetidae</taxon>
        <taxon>Agaricales</taxon>
        <taxon>Pleurotineae</taxon>
        <taxon>Pterulaceae</taxon>
        <taxon>Pterulicium</taxon>
    </lineage>
</organism>
<reference evidence="2 3" key="1">
    <citation type="journal article" date="2019" name="Nat. Ecol. Evol.">
        <title>Megaphylogeny resolves global patterns of mushroom evolution.</title>
        <authorList>
            <person name="Varga T."/>
            <person name="Krizsan K."/>
            <person name="Foldi C."/>
            <person name="Dima B."/>
            <person name="Sanchez-Garcia M."/>
            <person name="Sanchez-Ramirez S."/>
            <person name="Szollosi G.J."/>
            <person name="Szarkandi J.G."/>
            <person name="Papp V."/>
            <person name="Albert L."/>
            <person name="Andreopoulos W."/>
            <person name="Angelini C."/>
            <person name="Antonin V."/>
            <person name="Barry K.W."/>
            <person name="Bougher N.L."/>
            <person name="Buchanan P."/>
            <person name="Buyck B."/>
            <person name="Bense V."/>
            <person name="Catcheside P."/>
            <person name="Chovatia M."/>
            <person name="Cooper J."/>
            <person name="Damon W."/>
            <person name="Desjardin D."/>
            <person name="Finy P."/>
            <person name="Geml J."/>
            <person name="Haridas S."/>
            <person name="Hughes K."/>
            <person name="Justo A."/>
            <person name="Karasinski D."/>
            <person name="Kautmanova I."/>
            <person name="Kiss B."/>
            <person name="Kocsube S."/>
            <person name="Kotiranta H."/>
            <person name="LaButti K.M."/>
            <person name="Lechner B.E."/>
            <person name="Liimatainen K."/>
            <person name="Lipzen A."/>
            <person name="Lukacs Z."/>
            <person name="Mihaltcheva S."/>
            <person name="Morgado L.N."/>
            <person name="Niskanen T."/>
            <person name="Noordeloos M.E."/>
            <person name="Ohm R.A."/>
            <person name="Ortiz-Santana B."/>
            <person name="Ovrebo C."/>
            <person name="Racz N."/>
            <person name="Riley R."/>
            <person name="Savchenko A."/>
            <person name="Shiryaev A."/>
            <person name="Soop K."/>
            <person name="Spirin V."/>
            <person name="Szebenyi C."/>
            <person name="Tomsovsky M."/>
            <person name="Tulloss R.E."/>
            <person name="Uehling J."/>
            <person name="Grigoriev I.V."/>
            <person name="Vagvolgyi C."/>
            <person name="Papp T."/>
            <person name="Martin F.M."/>
            <person name="Miettinen O."/>
            <person name="Hibbett D.S."/>
            <person name="Nagy L.G."/>
        </authorList>
    </citation>
    <scope>NUCLEOTIDE SEQUENCE [LARGE SCALE GENOMIC DNA]</scope>
    <source>
        <strain evidence="2 3">CBS 309.79</strain>
    </source>
</reference>
<accession>A0A5C3QLM7</accession>
<proteinExistence type="predicted"/>
<evidence type="ECO:0000313" key="3">
    <source>
        <dbReference type="Proteomes" id="UP000305067"/>
    </source>
</evidence>
<name>A0A5C3QLM7_9AGAR</name>
<evidence type="ECO:0000313" key="2">
    <source>
        <dbReference type="EMBL" id="TFL02925.1"/>
    </source>
</evidence>
<dbReference type="EMBL" id="ML178821">
    <property type="protein sequence ID" value="TFL02925.1"/>
    <property type="molecule type" value="Genomic_DNA"/>
</dbReference>